<dbReference type="GeneID" id="92085445"/>
<evidence type="ECO:0000256" key="6">
    <source>
        <dbReference type="SAM" id="Phobius"/>
    </source>
</evidence>
<evidence type="ECO:0000256" key="2">
    <source>
        <dbReference type="ARBA" id="ARBA00022692"/>
    </source>
</evidence>
<proteinExistence type="inferred from homology"/>
<keyword evidence="4 6" id="KW-0472">Membrane</keyword>
<feature type="domain" description="Rhodopsin" evidence="7">
    <location>
        <begin position="27"/>
        <end position="234"/>
    </location>
</feature>
<reference evidence="8 9" key="1">
    <citation type="submission" date="2023-01" db="EMBL/GenBank/DDBJ databases">
        <title>Analysis of 21 Apiospora genomes using comparative genomics revels a genus with tremendous synthesis potential of carbohydrate active enzymes and secondary metabolites.</title>
        <authorList>
            <person name="Sorensen T."/>
        </authorList>
    </citation>
    <scope>NUCLEOTIDE SEQUENCE [LARGE SCALE GENOMIC DNA]</scope>
    <source>
        <strain evidence="8 9">CBS 135458</strain>
    </source>
</reference>
<feature type="transmembrane region" description="Helical" evidence="6">
    <location>
        <begin position="161"/>
        <end position="178"/>
    </location>
</feature>
<comment type="caution">
    <text evidence="8">The sequence shown here is derived from an EMBL/GenBank/DDBJ whole genome shotgun (WGS) entry which is preliminary data.</text>
</comment>
<sequence length="271" mass="29947">MNSYGRAILITSILFSILALLLTGAWIWARRITRSRLRLNDYIIIANSIITFALCVATEWAAMNASIEVPKNGSAASAQVVSSRKFMWSFEIVATFVIGTVKLGVLLFYQQVFATQPRFNVAATVLLGLCGAWTVVFVLLIVFKRAPISNEWNLPADSPDILLDLAILTLPFPVLSSLQLSRKRKIQVGAIFCLGALLIDGDPSYNYSDSVTNVIVWSILEACFSIIVADLPHSYENVSDEKGSPDLQLENLHTVPPIHMYDHGLARFESV</sequence>
<keyword evidence="2 6" id="KW-0812">Transmembrane</keyword>
<dbReference type="Proteomes" id="UP001480595">
    <property type="component" value="Unassembled WGS sequence"/>
</dbReference>
<feature type="transmembrane region" description="Helical" evidence="6">
    <location>
        <begin position="86"/>
        <end position="109"/>
    </location>
</feature>
<evidence type="ECO:0000313" key="9">
    <source>
        <dbReference type="Proteomes" id="UP001480595"/>
    </source>
</evidence>
<keyword evidence="9" id="KW-1185">Reference proteome</keyword>
<dbReference type="Pfam" id="PF20684">
    <property type="entry name" value="Fung_rhodopsin"/>
    <property type="match status" value="1"/>
</dbReference>
<dbReference type="PANTHER" id="PTHR33048">
    <property type="entry name" value="PTH11-LIKE INTEGRAL MEMBRANE PROTEIN (AFU_ORTHOLOGUE AFUA_5G11245)"/>
    <property type="match status" value="1"/>
</dbReference>
<keyword evidence="3 6" id="KW-1133">Transmembrane helix</keyword>
<evidence type="ECO:0000256" key="3">
    <source>
        <dbReference type="ARBA" id="ARBA00022989"/>
    </source>
</evidence>
<evidence type="ECO:0000256" key="4">
    <source>
        <dbReference type="ARBA" id="ARBA00023136"/>
    </source>
</evidence>
<evidence type="ECO:0000256" key="1">
    <source>
        <dbReference type="ARBA" id="ARBA00004141"/>
    </source>
</evidence>
<dbReference type="RefSeq" id="XP_066720523.1">
    <property type="nucleotide sequence ID" value="XM_066852382.1"/>
</dbReference>
<dbReference type="EMBL" id="JAQQWL010000002">
    <property type="protein sequence ID" value="KAK8085999.1"/>
    <property type="molecule type" value="Genomic_DNA"/>
</dbReference>
<accession>A0ABR1WSD1</accession>
<organism evidence="8 9">
    <name type="scientific">Apiospora phragmitis</name>
    <dbReference type="NCBI Taxonomy" id="2905665"/>
    <lineage>
        <taxon>Eukaryota</taxon>
        <taxon>Fungi</taxon>
        <taxon>Dikarya</taxon>
        <taxon>Ascomycota</taxon>
        <taxon>Pezizomycotina</taxon>
        <taxon>Sordariomycetes</taxon>
        <taxon>Xylariomycetidae</taxon>
        <taxon>Amphisphaeriales</taxon>
        <taxon>Apiosporaceae</taxon>
        <taxon>Apiospora</taxon>
    </lineage>
</organism>
<evidence type="ECO:0000313" key="8">
    <source>
        <dbReference type="EMBL" id="KAK8085999.1"/>
    </source>
</evidence>
<dbReference type="InterPro" id="IPR052337">
    <property type="entry name" value="SAT4-like"/>
</dbReference>
<gene>
    <name evidence="8" type="ORF">PG994_000973</name>
</gene>
<evidence type="ECO:0000259" key="7">
    <source>
        <dbReference type="Pfam" id="PF20684"/>
    </source>
</evidence>
<protein>
    <recommendedName>
        <fullName evidence="7">Rhodopsin domain-containing protein</fullName>
    </recommendedName>
</protein>
<dbReference type="PANTHER" id="PTHR33048:SF47">
    <property type="entry name" value="INTEGRAL MEMBRANE PROTEIN-RELATED"/>
    <property type="match status" value="1"/>
</dbReference>
<feature type="transmembrane region" description="Helical" evidence="6">
    <location>
        <begin position="121"/>
        <end position="141"/>
    </location>
</feature>
<name>A0ABR1WSD1_9PEZI</name>
<comment type="subcellular location">
    <subcellularLocation>
        <location evidence="1">Membrane</location>
        <topology evidence="1">Multi-pass membrane protein</topology>
    </subcellularLocation>
</comment>
<feature type="transmembrane region" description="Helical" evidence="6">
    <location>
        <begin position="6"/>
        <end position="29"/>
    </location>
</feature>
<feature type="transmembrane region" description="Helical" evidence="6">
    <location>
        <begin position="41"/>
        <end position="62"/>
    </location>
</feature>
<evidence type="ECO:0000256" key="5">
    <source>
        <dbReference type="ARBA" id="ARBA00038359"/>
    </source>
</evidence>
<dbReference type="InterPro" id="IPR049326">
    <property type="entry name" value="Rhodopsin_dom_fungi"/>
</dbReference>
<comment type="similarity">
    <text evidence="5">Belongs to the SAT4 family.</text>
</comment>